<accession>A0A0G8N335</accession>
<organism evidence="1">
    <name type="scientific">Xanthomonas hortorum pv. gardneri</name>
    <dbReference type="NCBI Taxonomy" id="2754056"/>
    <lineage>
        <taxon>Bacteria</taxon>
        <taxon>Pseudomonadati</taxon>
        <taxon>Pseudomonadota</taxon>
        <taxon>Gammaproteobacteria</taxon>
        <taxon>Lysobacterales</taxon>
        <taxon>Lysobacteraceae</taxon>
        <taxon>Xanthomonas</taxon>
    </lineage>
</organism>
<dbReference type="STRING" id="90270.BI317_00765"/>
<dbReference type="AlphaFoldDB" id="A0A0G8N335"/>
<dbReference type="EMBL" id="LR828253">
    <property type="protein sequence ID" value="CAD0298820.1"/>
    <property type="molecule type" value="Genomic_DNA"/>
</dbReference>
<protein>
    <submittedName>
        <fullName evidence="1">Uncharacterized protein</fullName>
    </submittedName>
</protein>
<name>A0A0G8N335_9XANT</name>
<dbReference type="GeneID" id="55514092"/>
<dbReference type="RefSeq" id="WP_006453257.1">
    <property type="nucleotide sequence ID" value="NZ_CP018728.1"/>
</dbReference>
<evidence type="ECO:0000313" key="1">
    <source>
        <dbReference type="EMBL" id="CAD0298825.1"/>
    </source>
</evidence>
<dbReference type="Pfam" id="PF20242">
    <property type="entry name" value="Emfourin"/>
    <property type="match status" value="1"/>
</dbReference>
<dbReference type="InterPro" id="IPR049457">
    <property type="entry name" value="Emfourin"/>
</dbReference>
<dbReference type="EMBL" id="LR828253">
    <property type="protein sequence ID" value="CAD0298825.1"/>
    <property type="molecule type" value="Genomic_DNA"/>
</dbReference>
<reference evidence="1" key="1">
    <citation type="submission" date="2020-07" db="EMBL/GenBank/DDBJ databases">
        <authorList>
            <person name="Pothier F. J."/>
        </authorList>
    </citation>
    <scope>NUCLEOTIDE SEQUENCE</scope>
    <source>
        <strain evidence="1">CFBP 8129</strain>
    </source>
</reference>
<gene>
    <name evidence="1" type="ORF">CFBP8129_01120</name>
</gene>
<proteinExistence type="predicted"/>
<dbReference type="OrthoDB" id="8658956at2"/>
<sequence length="103" mass="11559">MSPQLPPVELGVTLRLAREGGVAAFPAMRRERQLVMDELDDAQRLHLRTLLDQCLVHALPRPQAGGGDRRYFSIAWDGASEPLRIPEEHAPAEIVRLWKQGTL</sequence>